<feature type="region of interest" description="Disordered" evidence="1">
    <location>
        <begin position="128"/>
        <end position="237"/>
    </location>
</feature>
<keyword evidence="3" id="KW-1185">Reference proteome</keyword>
<dbReference type="EMBL" id="QCYY01002412">
    <property type="protein sequence ID" value="ROT70534.1"/>
    <property type="molecule type" value="Genomic_DNA"/>
</dbReference>
<reference evidence="2 3" key="2">
    <citation type="submission" date="2019-01" db="EMBL/GenBank/DDBJ databases">
        <title>The decoding of complex shrimp genome reveals the adaptation for benthos swimmer, frequently molting mechanism and breeding impact on genome.</title>
        <authorList>
            <person name="Sun Y."/>
            <person name="Gao Y."/>
            <person name="Yu Y."/>
        </authorList>
    </citation>
    <scope>NUCLEOTIDE SEQUENCE [LARGE SCALE GENOMIC DNA]</scope>
    <source>
        <tissue evidence="2">Muscle</tissue>
    </source>
</reference>
<accession>A0A3R7NYQ3</accession>
<organism evidence="2 3">
    <name type="scientific">Penaeus vannamei</name>
    <name type="common">Whiteleg shrimp</name>
    <name type="synonym">Litopenaeus vannamei</name>
    <dbReference type="NCBI Taxonomy" id="6689"/>
    <lineage>
        <taxon>Eukaryota</taxon>
        <taxon>Metazoa</taxon>
        <taxon>Ecdysozoa</taxon>
        <taxon>Arthropoda</taxon>
        <taxon>Crustacea</taxon>
        <taxon>Multicrustacea</taxon>
        <taxon>Malacostraca</taxon>
        <taxon>Eumalacostraca</taxon>
        <taxon>Eucarida</taxon>
        <taxon>Decapoda</taxon>
        <taxon>Dendrobranchiata</taxon>
        <taxon>Penaeoidea</taxon>
        <taxon>Penaeidae</taxon>
        <taxon>Penaeus</taxon>
    </lineage>
</organism>
<gene>
    <name evidence="2" type="ORF">C7M84_011141</name>
</gene>
<proteinExistence type="predicted"/>
<feature type="compositionally biased region" description="Gly residues" evidence="1">
    <location>
        <begin position="221"/>
        <end position="237"/>
    </location>
</feature>
<dbReference type="AlphaFoldDB" id="A0A3R7NYQ3"/>
<evidence type="ECO:0000313" key="3">
    <source>
        <dbReference type="Proteomes" id="UP000283509"/>
    </source>
</evidence>
<evidence type="ECO:0000313" key="2">
    <source>
        <dbReference type="EMBL" id="ROT70534.1"/>
    </source>
</evidence>
<evidence type="ECO:0000256" key="1">
    <source>
        <dbReference type="SAM" id="MobiDB-lite"/>
    </source>
</evidence>
<sequence>MSDPADPFENFAGKLLMLAMDKAPELIKLVLEYYKPSKEYEKLAQEICTLRGVQERTSETINTLTKSQDKLSQRFQLLAELTTAQDDLPSGYGRRLQDHVHGLWCLEGLHQDLDVRVEKVLQGLNRDGEPQECRLPVPLMSAGPRPVPDAVAQLPAARSSRSEESLGGQGRRGQPQGGSPQGRGRQALARSPYARPEGQERGGTGPGDDLGQRRLRSAGRLAGGGRGASGEGGSLLP</sequence>
<comment type="caution">
    <text evidence="2">The sequence shown here is derived from an EMBL/GenBank/DDBJ whole genome shotgun (WGS) entry which is preliminary data.</text>
</comment>
<reference evidence="2 3" key="1">
    <citation type="submission" date="2018-04" db="EMBL/GenBank/DDBJ databases">
        <authorList>
            <person name="Zhang X."/>
            <person name="Yuan J."/>
            <person name="Li F."/>
            <person name="Xiang J."/>
        </authorList>
    </citation>
    <scope>NUCLEOTIDE SEQUENCE [LARGE SCALE GENOMIC DNA]</scope>
    <source>
        <tissue evidence="2">Muscle</tissue>
    </source>
</reference>
<dbReference type="Proteomes" id="UP000283509">
    <property type="component" value="Unassembled WGS sequence"/>
</dbReference>
<feature type="compositionally biased region" description="Gly residues" evidence="1">
    <location>
        <begin position="167"/>
        <end position="181"/>
    </location>
</feature>
<name>A0A3R7NYQ3_PENVA</name>
<protein>
    <submittedName>
        <fullName evidence="2">Uncharacterized protein</fullName>
    </submittedName>
</protein>